<proteinExistence type="predicted"/>
<dbReference type="EMBL" id="JBHUEQ010000015">
    <property type="protein sequence ID" value="MFD1745589.1"/>
    <property type="molecule type" value="Genomic_DNA"/>
</dbReference>
<sequence length="142" mass="15830">MTIRLRPHHLLCMLTFVGKGYTPSFTQNYVVIIRRLGQGEDILLVDGPDDICAPLLADIAIPHCHSDSVASRDTQALLDIACLLGVPHRLGDFIRLNADLLRRLRTAFAMKQVRNACQGCEWAGLCDSVAHHDFQDALLRIE</sequence>
<dbReference type="InterPro" id="IPR009702">
    <property type="entry name" value="DUF1284"/>
</dbReference>
<reference evidence="2" key="1">
    <citation type="journal article" date="2019" name="Int. J. Syst. Evol. Microbiol.">
        <title>The Global Catalogue of Microorganisms (GCM) 10K type strain sequencing project: providing services to taxonomists for standard genome sequencing and annotation.</title>
        <authorList>
            <consortium name="The Broad Institute Genomics Platform"/>
            <consortium name="The Broad Institute Genome Sequencing Center for Infectious Disease"/>
            <person name="Wu L."/>
            <person name="Ma J."/>
        </authorList>
    </citation>
    <scope>NUCLEOTIDE SEQUENCE [LARGE SCALE GENOMIC DNA]</scope>
    <source>
        <strain evidence="2">CG52</strain>
    </source>
</reference>
<accession>A0ABW4M3R7</accession>
<gene>
    <name evidence="1" type="ORF">ACFSE1_08970</name>
</gene>
<keyword evidence="2" id="KW-1185">Reference proteome</keyword>
<evidence type="ECO:0000313" key="1">
    <source>
        <dbReference type="EMBL" id="MFD1745589.1"/>
    </source>
</evidence>
<comment type="caution">
    <text evidence="1">The sequence shown here is derived from an EMBL/GenBank/DDBJ whole genome shotgun (WGS) entry which is preliminary data.</text>
</comment>
<organism evidence="1 2">
    <name type="scientific">Rhizobium helianthi</name>
    <dbReference type="NCBI Taxonomy" id="1132695"/>
    <lineage>
        <taxon>Bacteria</taxon>
        <taxon>Pseudomonadati</taxon>
        <taxon>Pseudomonadota</taxon>
        <taxon>Alphaproteobacteria</taxon>
        <taxon>Hyphomicrobiales</taxon>
        <taxon>Rhizobiaceae</taxon>
        <taxon>Rhizobium/Agrobacterium group</taxon>
        <taxon>Rhizobium</taxon>
    </lineage>
</organism>
<dbReference type="Proteomes" id="UP001597322">
    <property type="component" value="Unassembled WGS sequence"/>
</dbReference>
<evidence type="ECO:0000313" key="2">
    <source>
        <dbReference type="Proteomes" id="UP001597322"/>
    </source>
</evidence>
<protein>
    <submittedName>
        <fullName evidence="1">DUF1284 domain-containing protein</fullName>
    </submittedName>
</protein>
<name>A0ABW4M3R7_9HYPH</name>
<dbReference type="Pfam" id="PF06935">
    <property type="entry name" value="DUF1284"/>
    <property type="match status" value="1"/>
</dbReference>
<dbReference type="RefSeq" id="WP_377399534.1">
    <property type="nucleotide sequence ID" value="NZ_JBHUEQ010000015.1"/>
</dbReference>